<dbReference type="AlphaFoldDB" id="A0A2S6NIA0"/>
<evidence type="ECO:0000313" key="3">
    <source>
        <dbReference type="Proteomes" id="UP000239724"/>
    </source>
</evidence>
<protein>
    <submittedName>
        <fullName evidence="2">Uncharacterized protein</fullName>
    </submittedName>
</protein>
<feature type="region of interest" description="Disordered" evidence="1">
    <location>
        <begin position="16"/>
        <end position="35"/>
    </location>
</feature>
<evidence type="ECO:0000313" key="2">
    <source>
        <dbReference type="EMBL" id="PPQ34353.1"/>
    </source>
</evidence>
<comment type="caution">
    <text evidence="2">The sequence shown here is derived from an EMBL/GenBank/DDBJ whole genome shotgun (WGS) entry which is preliminary data.</text>
</comment>
<proteinExistence type="predicted"/>
<name>A0A2S6NIA0_RHOGL</name>
<gene>
    <name evidence="2" type="ORF">CCS01_11320</name>
</gene>
<dbReference type="EMBL" id="NHRY01000114">
    <property type="protein sequence ID" value="PPQ34353.1"/>
    <property type="molecule type" value="Genomic_DNA"/>
</dbReference>
<reference evidence="2 3" key="1">
    <citation type="journal article" date="2018" name="Arch. Microbiol.">
        <title>New insights into the metabolic potential of the phototrophic purple bacterium Rhodopila globiformis DSM 161(T) from its draft genome sequence and evidence for a vanadium-dependent nitrogenase.</title>
        <authorList>
            <person name="Imhoff J.F."/>
            <person name="Rahn T."/>
            <person name="Kunzel S."/>
            <person name="Neulinger S.C."/>
        </authorList>
    </citation>
    <scope>NUCLEOTIDE SEQUENCE [LARGE SCALE GENOMIC DNA]</scope>
    <source>
        <strain evidence="2 3">DSM 161</strain>
    </source>
</reference>
<accession>A0A2S6NIA0</accession>
<organism evidence="2 3">
    <name type="scientific">Rhodopila globiformis</name>
    <name type="common">Rhodopseudomonas globiformis</name>
    <dbReference type="NCBI Taxonomy" id="1071"/>
    <lineage>
        <taxon>Bacteria</taxon>
        <taxon>Pseudomonadati</taxon>
        <taxon>Pseudomonadota</taxon>
        <taxon>Alphaproteobacteria</taxon>
        <taxon>Acetobacterales</taxon>
        <taxon>Acetobacteraceae</taxon>
        <taxon>Rhodopila</taxon>
    </lineage>
</organism>
<evidence type="ECO:0000256" key="1">
    <source>
        <dbReference type="SAM" id="MobiDB-lite"/>
    </source>
</evidence>
<sequence>MLCAAAVSAPLLAARAEPTGTQQSTPGLADTPGTAPSIAAPDQALSVEAFKVRDGRALLDSAVLLKVYYYAYATGPVDYSAILTENTQDIVPPPPVRPTLAQKQTIDALIRLAKSHPDILIVADDVTLESYDKSAQSYTMNNRLFIGHVGYYFDNSPFHYVYPQSGSFHKLHCTDATALAAIDSAIDNYQPFSVDIAGHVTGTRAADKVVAIEVQDVVLKDGAGKTLLTQGQP</sequence>
<keyword evidence="3" id="KW-1185">Reference proteome</keyword>
<dbReference type="Proteomes" id="UP000239724">
    <property type="component" value="Unassembled WGS sequence"/>
</dbReference>